<dbReference type="InterPro" id="IPR015421">
    <property type="entry name" value="PyrdxlP-dep_Trfase_major"/>
</dbReference>
<dbReference type="EC" id="2.6.1.11" evidence="5"/>
<feature type="binding site" evidence="5">
    <location>
        <position position="133"/>
    </location>
    <ligand>
        <name>pyridoxal 5'-phosphate</name>
        <dbReference type="ChEBI" id="CHEBI:597326"/>
    </ligand>
</feature>
<dbReference type="Pfam" id="PF00202">
    <property type="entry name" value="Aminotran_3"/>
    <property type="match status" value="1"/>
</dbReference>
<keyword evidence="2 5" id="KW-0032">Aminotransferase</keyword>
<reference evidence="6 7" key="1">
    <citation type="journal article" date="2012" name="J. Bacteriol.">
        <title>Draft Genome Sequence of the Soil Bacterium Burkholderia terrae Strain BS001, Which Interacts with Fungal Surface Structures.</title>
        <authorList>
            <person name="Nazir R."/>
            <person name="Hansen M.A."/>
            <person name="Sorensen S."/>
            <person name="van Elsas J.D."/>
        </authorList>
    </citation>
    <scope>NUCLEOTIDE SEQUENCE [LARGE SCALE GENOMIC DNA]</scope>
    <source>
        <strain evidence="6 7">BS001</strain>
    </source>
</reference>
<comment type="cofactor">
    <cofactor evidence="5">
        <name>pyridoxal 5'-phosphate</name>
        <dbReference type="ChEBI" id="CHEBI:597326"/>
    </cofactor>
    <text evidence="5">Binds 1 pyridoxal phosphate per subunit.</text>
</comment>
<keyword evidence="5" id="KW-0963">Cytoplasm</keyword>
<keyword evidence="7" id="KW-1185">Reference proteome</keyword>
<dbReference type="InterPro" id="IPR015424">
    <property type="entry name" value="PyrdxlP-dep_Trfase"/>
</dbReference>
<proteinExistence type="inferred from homology"/>
<dbReference type="NCBIfam" id="TIGR00707">
    <property type="entry name" value="argD"/>
    <property type="match status" value="1"/>
</dbReference>
<evidence type="ECO:0000256" key="1">
    <source>
        <dbReference type="ARBA" id="ARBA00022571"/>
    </source>
</evidence>
<dbReference type="RefSeq" id="WP_009771529.1">
    <property type="nucleotide sequence ID" value="NZ_AKAU01000323.1"/>
</dbReference>
<accession>A0ABN0F3F9</accession>
<sequence>MRSSASSFLFPVYSRAPLCFERGIGCSLFTPDGDLYLDFSSGVAVNALGHAHPRLVDALQRQAEKLWHVSNLYIVPEQELLARRLCELSFADRVFFCNSGTEAVELSIKAARRYHYYNGDESRNRIITLEGAFHGRTLGALAATGQEEYLEGFEPRIGGFDQVPFGDLHALESVISERTAGVLIEPVQGEGGVRTMPAGYLRSVRKLCDRYGILLLLDEVQTGIGRTGRFFGYEETGAIPDILAAAKGLGGGFPIGACLATEAVGVAMQSGTHGSTFGGNPLAMAVADEVVDIISAPGFLERVRAASSRLRIEVELLVSMYPRVFDRVSGTGLLIGLRCVPPVHRVIETLHEHKLLCVPAGNNVLRLLPPLTISDAEIDEAVLRLSRAARSLSAVTSM</sequence>
<dbReference type="PIRSF" id="PIRSF000521">
    <property type="entry name" value="Transaminase_4ab_Lys_Orn"/>
    <property type="match status" value="1"/>
</dbReference>
<dbReference type="HAMAP" id="MF_01107">
    <property type="entry name" value="ArgD_aminotrans_3"/>
    <property type="match status" value="1"/>
</dbReference>
<feature type="binding site" evidence="5">
    <location>
        <position position="276"/>
    </location>
    <ligand>
        <name>pyridoxal 5'-phosphate</name>
        <dbReference type="ChEBI" id="CHEBI:597326"/>
    </ligand>
</feature>
<comment type="catalytic activity">
    <reaction evidence="5">
        <text>N(2)-acetyl-L-ornithine + 2-oxoglutarate = N-acetyl-L-glutamate 5-semialdehyde + L-glutamate</text>
        <dbReference type="Rhea" id="RHEA:18049"/>
        <dbReference type="ChEBI" id="CHEBI:16810"/>
        <dbReference type="ChEBI" id="CHEBI:29123"/>
        <dbReference type="ChEBI" id="CHEBI:29985"/>
        <dbReference type="ChEBI" id="CHEBI:57805"/>
        <dbReference type="EC" id="2.6.1.11"/>
    </reaction>
</comment>
<dbReference type="CDD" id="cd00610">
    <property type="entry name" value="OAT_like"/>
    <property type="match status" value="1"/>
</dbReference>
<evidence type="ECO:0000313" key="7">
    <source>
        <dbReference type="Proteomes" id="UP000004980"/>
    </source>
</evidence>
<dbReference type="InterPro" id="IPR049704">
    <property type="entry name" value="Aminotrans_3_PPA_site"/>
</dbReference>
<dbReference type="Gene3D" id="3.40.640.10">
    <property type="entry name" value="Type I PLP-dependent aspartate aminotransferase-like (Major domain)"/>
    <property type="match status" value="1"/>
</dbReference>
<comment type="similarity">
    <text evidence="5">Belongs to the class-III pyridoxal-phosphate-dependent aminotransferase family. ArgD subfamily.</text>
</comment>
<evidence type="ECO:0000256" key="2">
    <source>
        <dbReference type="ARBA" id="ARBA00022576"/>
    </source>
</evidence>
<feature type="binding site" evidence="5">
    <location>
        <position position="275"/>
    </location>
    <ligand>
        <name>N(2)-acetyl-L-ornithine</name>
        <dbReference type="ChEBI" id="CHEBI:57805"/>
    </ligand>
</feature>
<dbReference type="InterPro" id="IPR005814">
    <property type="entry name" value="Aminotrans_3"/>
</dbReference>
<keyword evidence="1 5" id="KW-0055">Arginine biosynthesis</keyword>
<name>A0ABN0F3F9_9BURK</name>
<dbReference type="SUPFAM" id="SSF53383">
    <property type="entry name" value="PLP-dependent transferases"/>
    <property type="match status" value="1"/>
</dbReference>
<evidence type="ECO:0000256" key="3">
    <source>
        <dbReference type="ARBA" id="ARBA00022679"/>
    </source>
</evidence>
<evidence type="ECO:0000256" key="4">
    <source>
        <dbReference type="ARBA" id="ARBA00022898"/>
    </source>
</evidence>
<comment type="subunit">
    <text evidence="5">Homodimer.</text>
</comment>
<dbReference type="InterPro" id="IPR004636">
    <property type="entry name" value="AcOrn/SuccOrn_fam"/>
</dbReference>
<gene>
    <name evidence="5 6" type="primary">argD</name>
    <name evidence="6" type="ORF">WQE_51115</name>
</gene>
<dbReference type="Proteomes" id="UP000004980">
    <property type="component" value="Unassembled WGS sequence"/>
</dbReference>
<dbReference type="NCBIfam" id="NF002325">
    <property type="entry name" value="PRK01278.1"/>
    <property type="match status" value="1"/>
</dbReference>
<dbReference type="Gene3D" id="3.90.1150.10">
    <property type="entry name" value="Aspartate Aminotransferase, domain 1"/>
    <property type="match status" value="1"/>
</dbReference>
<keyword evidence="3 5" id="KW-0808">Transferase</keyword>
<feature type="binding site" evidence="5">
    <location>
        <position position="136"/>
    </location>
    <ligand>
        <name>N(2)-acetyl-L-ornithine</name>
        <dbReference type="ChEBI" id="CHEBI:57805"/>
    </ligand>
</feature>
<evidence type="ECO:0000313" key="6">
    <source>
        <dbReference type="EMBL" id="EIM93111.1"/>
    </source>
</evidence>
<comment type="subcellular location">
    <subcellularLocation>
        <location evidence="5">Cytoplasm</location>
    </subcellularLocation>
</comment>
<dbReference type="PANTHER" id="PTHR11986">
    <property type="entry name" value="AMINOTRANSFERASE CLASS III"/>
    <property type="match status" value="1"/>
</dbReference>
<organism evidence="6 7">
    <name type="scientific">Paraburkholderia hospita</name>
    <dbReference type="NCBI Taxonomy" id="169430"/>
    <lineage>
        <taxon>Bacteria</taxon>
        <taxon>Pseudomonadati</taxon>
        <taxon>Pseudomonadota</taxon>
        <taxon>Betaproteobacteria</taxon>
        <taxon>Burkholderiales</taxon>
        <taxon>Burkholderiaceae</taxon>
        <taxon>Paraburkholderia</taxon>
    </lineage>
</organism>
<protein>
    <recommendedName>
        <fullName evidence="5">Acetylornithine aminotransferase</fullName>
        <shortName evidence="5">ACOAT</shortName>
        <ecNumber evidence="5">2.6.1.11</ecNumber>
    </recommendedName>
</protein>
<keyword evidence="4 5" id="KW-0663">Pyridoxal phosphate</keyword>
<comment type="miscellaneous">
    <text evidence="5">May also have succinyldiaminopimelate aminotransferase activity, thus carrying out the corresponding step in lysine biosynthesis.</text>
</comment>
<feature type="modified residue" description="N6-(pyridoxal phosphate)lysine" evidence="5">
    <location>
        <position position="247"/>
    </location>
</feature>
<dbReference type="GO" id="GO:0003992">
    <property type="term" value="F:N2-acetyl-L-ornithine:2-oxoglutarate 5-aminotransferase activity"/>
    <property type="evidence" value="ECO:0007669"/>
    <property type="project" value="UniProtKB-EC"/>
</dbReference>
<feature type="binding site" evidence="5">
    <location>
        <begin position="218"/>
        <end position="221"/>
    </location>
    <ligand>
        <name>pyridoxal 5'-phosphate</name>
        <dbReference type="ChEBI" id="CHEBI:597326"/>
    </ligand>
</feature>
<dbReference type="EMBL" id="AKAU01000323">
    <property type="protein sequence ID" value="EIM93111.1"/>
    <property type="molecule type" value="Genomic_DNA"/>
</dbReference>
<feature type="binding site" evidence="5">
    <location>
        <begin position="100"/>
        <end position="101"/>
    </location>
    <ligand>
        <name>pyridoxal 5'-phosphate</name>
        <dbReference type="ChEBI" id="CHEBI:597326"/>
    </ligand>
</feature>
<dbReference type="InterPro" id="IPR015422">
    <property type="entry name" value="PyrdxlP-dep_Trfase_small"/>
</dbReference>
<keyword evidence="5" id="KW-0028">Amino-acid biosynthesis</keyword>
<evidence type="ECO:0000256" key="5">
    <source>
        <dbReference type="HAMAP-Rule" id="MF_01107"/>
    </source>
</evidence>
<dbReference type="PANTHER" id="PTHR11986:SF113">
    <property type="entry name" value="SUCCINYLORNITHINE TRANSAMINASE"/>
    <property type="match status" value="1"/>
</dbReference>
<dbReference type="InterPro" id="IPR050103">
    <property type="entry name" value="Class-III_PLP-dep_AT"/>
</dbReference>
<comment type="pathway">
    <text evidence="5">Amino-acid biosynthesis; L-arginine biosynthesis; N(2)-acetyl-L-ornithine from L-glutamate: step 4/4.</text>
</comment>
<dbReference type="PROSITE" id="PS00600">
    <property type="entry name" value="AA_TRANSFER_CLASS_3"/>
    <property type="match status" value="1"/>
</dbReference>
<comment type="caution">
    <text evidence="6">The sequence shown here is derived from an EMBL/GenBank/DDBJ whole genome shotgun (WGS) entry which is preliminary data.</text>
</comment>